<protein>
    <recommendedName>
        <fullName evidence="3">ArsR family transcriptional regulator</fullName>
    </recommendedName>
</protein>
<reference evidence="1 2" key="1">
    <citation type="submission" date="2019-03" db="EMBL/GenBank/DDBJ databases">
        <title>Genomic Encyclopedia of Type Strains, Phase IV (KMG-IV): sequencing the most valuable type-strain genomes for metagenomic binning, comparative biology and taxonomic classification.</title>
        <authorList>
            <person name="Goeker M."/>
        </authorList>
    </citation>
    <scope>NUCLEOTIDE SEQUENCE [LARGE SCALE GENOMIC DNA]</scope>
    <source>
        <strain evidence="1 2">DSM 45361</strain>
    </source>
</reference>
<comment type="caution">
    <text evidence="1">The sequence shown here is derived from an EMBL/GenBank/DDBJ whole genome shotgun (WGS) entry which is preliminary data.</text>
</comment>
<dbReference type="AlphaFoldDB" id="A0A4R6S6N3"/>
<evidence type="ECO:0000313" key="2">
    <source>
        <dbReference type="Proteomes" id="UP000295444"/>
    </source>
</evidence>
<name>A0A4R6S6N3_LABRH</name>
<organism evidence="1 2">
    <name type="scientific">Labedaea rhizosphaerae</name>
    <dbReference type="NCBI Taxonomy" id="598644"/>
    <lineage>
        <taxon>Bacteria</taxon>
        <taxon>Bacillati</taxon>
        <taxon>Actinomycetota</taxon>
        <taxon>Actinomycetes</taxon>
        <taxon>Pseudonocardiales</taxon>
        <taxon>Pseudonocardiaceae</taxon>
        <taxon>Labedaea</taxon>
    </lineage>
</organism>
<evidence type="ECO:0000313" key="1">
    <source>
        <dbReference type="EMBL" id="TDP94857.1"/>
    </source>
</evidence>
<sequence length="90" mass="8717">MSTTADLTHRDRSVLRAVAAGRCAMSAGACPALTIDGLCCSDQFAGARLARAGLIRSAQGGAAGAVSLTDTGLAALGLGSQDLAALGQAA</sequence>
<keyword evidence="2" id="KW-1185">Reference proteome</keyword>
<evidence type="ECO:0008006" key="3">
    <source>
        <dbReference type="Google" id="ProtNLM"/>
    </source>
</evidence>
<gene>
    <name evidence="1" type="ORF">EV186_10589</name>
</gene>
<dbReference type="Proteomes" id="UP000295444">
    <property type="component" value="Unassembled WGS sequence"/>
</dbReference>
<dbReference type="RefSeq" id="WP_133852276.1">
    <property type="nucleotide sequence ID" value="NZ_SNXZ01000005.1"/>
</dbReference>
<proteinExistence type="predicted"/>
<accession>A0A4R6S6N3</accession>
<dbReference type="EMBL" id="SNXZ01000005">
    <property type="protein sequence ID" value="TDP94857.1"/>
    <property type="molecule type" value="Genomic_DNA"/>
</dbReference>
<dbReference type="OrthoDB" id="3700530at2"/>